<organism evidence="1 2">
    <name type="scientific">Ramazzottius varieornatus</name>
    <name type="common">Water bear</name>
    <name type="synonym">Tardigrade</name>
    <dbReference type="NCBI Taxonomy" id="947166"/>
    <lineage>
        <taxon>Eukaryota</taxon>
        <taxon>Metazoa</taxon>
        <taxon>Ecdysozoa</taxon>
        <taxon>Tardigrada</taxon>
        <taxon>Eutardigrada</taxon>
        <taxon>Parachela</taxon>
        <taxon>Hypsibioidea</taxon>
        <taxon>Ramazzottiidae</taxon>
        <taxon>Ramazzottius</taxon>
    </lineage>
</organism>
<proteinExistence type="predicted"/>
<evidence type="ECO:0000313" key="2">
    <source>
        <dbReference type="Proteomes" id="UP000186922"/>
    </source>
</evidence>
<gene>
    <name evidence="1" type="primary">RvY_06106</name>
    <name evidence="1" type="synonym">RvY_06106.2</name>
    <name evidence="1" type="ORF">RvY_06106-2</name>
</gene>
<comment type="caution">
    <text evidence="1">The sequence shown here is derived from an EMBL/GenBank/DDBJ whole genome shotgun (WGS) entry which is preliminary data.</text>
</comment>
<keyword evidence="2" id="KW-1185">Reference proteome</keyword>
<reference evidence="1 2" key="1">
    <citation type="journal article" date="2016" name="Nat. Commun.">
        <title>Extremotolerant tardigrade genome and improved radiotolerance of human cultured cells by tardigrade-unique protein.</title>
        <authorList>
            <person name="Hashimoto T."/>
            <person name="Horikawa D.D."/>
            <person name="Saito Y."/>
            <person name="Kuwahara H."/>
            <person name="Kozuka-Hata H."/>
            <person name="Shin-I T."/>
            <person name="Minakuchi Y."/>
            <person name="Ohishi K."/>
            <person name="Motoyama A."/>
            <person name="Aizu T."/>
            <person name="Enomoto A."/>
            <person name="Kondo K."/>
            <person name="Tanaka S."/>
            <person name="Hara Y."/>
            <person name="Koshikawa S."/>
            <person name="Sagara H."/>
            <person name="Miura T."/>
            <person name="Yokobori S."/>
            <person name="Miyagawa K."/>
            <person name="Suzuki Y."/>
            <person name="Kubo T."/>
            <person name="Oyama M."/>
            <person name="Kohara Y."/>
            <person name="Fujiyama A."/>
            <person name="Arakawa K."/>
            <person name="Katayama T."/>
            <person name="Toyoda A."/>
            <person name="Kunieda T."/>
        </authorList>
    </citation>
    <scope>NUCLEOTIDE SEQUENCE [LARGE SCALE GENOMIC DNA]</scope>
    <source>
        <strain evidence="1 2">YOKOZUNA-1</strain>
    </source>
</reference>
<sequence>MTISFFGITASMLMSIPSGIPRNCSLVTAWTWTSSQKTRPRMRKKRRMLWTYRRILSTSRLSRILISPTRFCVTGILTKRKKMSPTILRSIRLYKYQCDSQATRYHL</sequence>
<evidence type="ECO:0000313" key="1">
    <source>
        <dbReference type="EMBL" id="GAU94311.1"/>
    </source>
</evidence>
<dbReference type="Proteomes" id="UP000186922">
    <property type="component" value="Unassembled WGS sequence"/>
</dbReference>
<protein>
    <submittedName>
        <fullName evidence="1">Uncharacterized protein</fullName>
    </submittedName>
</protein>
<dbReference type="EMBL" id="BDGG01000002">
    <property type="protein sequence ID" value="GAU94311.1"/>
    <property type="molecule type" value="Genomic_DNA"/>
</dbReference>
<name>A0A1D1UXW4_RAMVA</name>
<accession>A0A1D1UXW4</accession>
<dbReference type="AlphaFoldDB" id="A0A1D1UXW4"/>